<dbReference type="GO" id="GO:0055085">
    <property type="term" value="P:transmembrane transport"/>
    <property type="evidence" value="ECO:0007669"/>
    <property type="project" value="TreeGrafter"/>
</dbReference>
<dbReference type="PANTHER" id="PTHR31145">
    <property type="entry name" value="INTEGRAL MEMBRANE PROTEIN (AFU_ORTHOLOGUE AFUA_7G01610)"/>
    <property type="match status" value="1"/>
</dbReference>
<feature type="transmembrane region" description="Helical" evidence="2">
    <location>
        <begin position="498"/>
        <end position="519"/>
    </location>
</feature>
<feature type="chain" id="PRO_5021261121" description="TRP C-terminal domain-containing protein" evidence="3">
    <location>
        <begin position="22"/>
        <end position="649"/>
    </location>
</feature>
<keyword evidence="2" id="KW-0812">Transmembrane</keyword>
<dbReference type="PANTHER" id="PTHR31145:SF6">
    <property type="entry name" value="INTEGRAL MEMBRANE PROTEIN (AFU_ORTHOLOGUE AFUA_7G01610)"/>
    <property type="match status" value="1"/>
</dbReference>
<keyword evidence="2" id="KW-0472">Membrane</keyword>
<feature type="transmembrane region" description="Helical" evidence="2">
    <location>
        <begin position="526"/>
        <end position="547"/>
    </location>
</feature>
<evidence type="ECO:0000256" key="1">
    <source>
        <dbReference type="SAM" id="MobiDB-lite"/>
    </source>
</evidence>
<evidence type="ECO:0000256" key="2">
    <source>
        <dbReference type="SAM" id="Phobius"/>
    </source>
</evidence>
<feature type="signal peptide" evidence="3">
    <location>
        <begin position="1"/>
        <end position="21"/>
    </location>
</feature>
<feature type="transmembrane region" description="Helical" evidence="2">
    <location>
        <begin position="340"/>
        <end position="365"/>
    </location>
</feature>
<dbReference type="AlphaFoldDB" id="A0A507CRY8"/>
<comment type="caution">
    <text evidence="5">The sequence shown here is derived from an EMBL/GenBank/DDBJ whole genome shotgun (WGS) entry which is preliminary data.</text>
</comment>
<feature type="transmembrane region" description="Helical" evidence="2">
    <location>
        <begin position="474"/>
        <end position="492"/>
    </location>
</feature>
<feature type="transmembrane region" description="Helical" evidence="2">
    <location>
        <begin position="422"/>
        <end position="445"/>
    </location>
</feature>
<feature type="region of interest" description="Disordered" evidence="1">
    <location>
        <begin position="607"/>
        <end position="649"/>
    </location>
</feature>
<feature type="domain" description="TRP C-terminal" evidence="4">
    <location>
        <begin position="206"/>
        <end position="590"/>
    </location>
</feature>
<evidence type="ECO:0000256" key="3">
    <source>
        <dbReference type="SAM" id="SignalP"/>
    </source>
</evidence>
<dbReference type="EMBL" id="QEAM01000299">
    <property type="protein sequence ID" value="TPX41858.1"/>
    <property type="molecule type" value="Genomic_DNA"/>
</dbReference>
<dbReference type="Pfam" id="PF06011">
    <property type="entry name" value="TRP"/>
    <property type="match status" value="1"/>
</dbReference>
<keyword evidence="2" id="KW-1133">Transmembrane helix</keyword>
<dbReference type="GO" id="GO:0016020">
    <property type="term" value="C:membrane"/>
    <property type="evidence" value="ECO:0007669"/>
    <property type="project" value="TreeGrafter"/>
</dbReference>
<dbReference type="Proteomes" id="UP000320475">
    <property type="component" value="Unassembled WGS sequence"/>
</dbReference>
<dbReference type="InterPro" id="IPR040241">
    <property type="entry name" value="TRP_Flc/Pkd2-like"/>
</dbReference>
<evidence type="ECO:0000313" key="5">
    <source>
        <dbReference type="EMBL" id="TPX41858.1"/>
    </source>
</evidence>
<protein>
    <recommendedName>
        <fullName evidence="4">TRP C-terminal domain-containing protein</fullName>
    </recommendedName>
</protein>
<evidence type="ECO:0000259" key="4">
    <source>
        <dbReference type="Pfam" id="PF06011"/>
    </source>
</evidence>
<reference evidence="5 6" key="1">
    <citation type="journal article" date="2019" name="Sci. Rep.">
        <title>Comparative genomics of chytrid fungi reveal insights into the obligate biotrophic and pathogenic lifestyle of Synchytrium endobioticum.</title>
        <authorList>
            <person name="van de Vossenberg B.T.L.H."/>
            <person name="Warris S."/>
            <person name="Nguyen H.D.T."/>
            <person name="van Gent-Pelzer M.P.E."/>
            <person name="Joly D.L."/>
            <person name="van de Geest H.C."/>
            <person name="Bonants P.J.M."/>
            <person name="Smith D.S."/>
            <person name="Levesque C.A."/>
            <person name="van der Lee T.A.J."/>
        </authorList>
    </citation>
    <scope>NUCLEOTIDE SEQUENCE [LARGE SCALE GENOMIC DNA]</scope>
    <source>
        <strain evidence="5 6">LEV6574</strain>
    </source>
</reference>
<organism evidence="5 6">
    <name type="scientific">Synchytrium endobioticum</name>
    <dbReference type="NCBI Taxonomy" id="286115"/>
    <lineage>
        <taxon>Eukaryota</taxon>
        <taxon>Fungi</taxon>
        <taxon>Fungi incertae sedis</taxon>
        <taxon>Chytridiomycota</taxon>
        <taxon>Chytridiomycota incertae sedis</taxon>
        <taxon>Chytridiomycetes</taxon>
        <taxon>Synchytriales</taxon>
        <taxon>Synchytriaceae</taxon>
        <taxon>Synchytrium</taxon>
    </lineage>
</organism>
<keyword evidence="3" id="KW-0732">Signal</keyword>
<dbReference type="VEuPathDB" id="FungiDB:SeMB42_g07274"/>
<accession>A0A507CRY8</accession>
<dbReference type="InterPro" id="IPR010308">
    <property type="entry name" value="TRP_C"/>
</dbReference>
<gene>
    <name evidence="5" type="ORF">SeLEV6574_g05892</name>
</gene>
<dbReference type="OrthoDB" id="2115177at2759"/>
<proteinExistence type="predicted"/>
<sequence>MRQATFTIFLSFIALLSVASATNVGKTDFCGVTTDGGKTVDTSIQPLVTLNYTNVTFDVTTMMLTLLIKGNLTSDIGLTNGLQGSGINPQALVEIKALGITFVSITGPLCDIVTCPMVPGDFSFTFSRAIPADKIPSALISSGGPPIIEFVVNMVWWSDDSVTTAFVNDFAVTGPTNFTLILCNSFRVETANSAYNLGLPLAAAGVAVISGIATTLACTANIAFNTLISRDVTYNPDPVAIILFVQFASRLGQLSIDYPPSYQGFTGKLGWASLAFPWTGIPSYTPATSQMVSTISGIPNEATFTTLKKRDTNQTYLSQYNALTGFEIWALTVGVPTDSLLFGMLGVFVIAVGIILLGIPVFTLLMSRSMVKSESVECSFGALKRISLHFFGIITRVFIVGMIPILSASFRILQTQPSATEVGIAIIAVAVYALWSASSLLAITLMRGKDMESKENNVNVMLGALFTVYSERDWAMVFVDLFYAIGQSIAVGLIGADGFIQCVIFGVTEVVVLFFYVVLRPKHGVWANLVAIFTSLIRCACVGILWTFSTRFPFTNDMKAFLGYAEIALFVIVMAIFLIIAIIGLVRGIVFSISSCGRARKGNRVEPVESRRTAGNKYCKGKVHPGEDDGQGLLHKKKRNSAKPDMSSV</sequence>
<feature type="transmembrane region" description="Helical" evidence="2">
    <location>
        <begin position="567"/>
        <end position="590"/>
    </location>
</feature>
<feature type="transmembrane region" description="Helical" evidence="2">
    <location>
        <begin position="386"/>
        <end position="410"/>
    </location>
</feature>
<name>A0A507CRY8_9FUNG</name>
<evidence type="ECO:0000313" key="6">
    <source>
        <dbReference type="Proteomes" id="UP000320475"/>
    </source>
</evidence>